<reference evidence="1" key="1">
    <citation type="submission" date="2021-06" db="EMBL/GenBank/DDBJ databases">
        <title>Parelaphostrongylus tenuis whole genome reference sequence.</title>
        <authorList>
            <person name="Garwood T.J."/>
            <person name="Larsen P.A."/>
            <person name="Fountain-Jones N.M."/>
            <person name="Garbe J.R."/>
            <person name="Macchietto M.G."/>
            <person name="Kania S.A."/>
            <person name="Gerhold R.W."/>
            <person name="Richards J.E."/>
            <person name="Wolf T.M."/>
        </authorList>
    </citation>
    <scope>NUCLEOTIDE SEQUENCE</scope>
    <source>
        <strain evidence="1">MNPRO001-30</strain>
        <tissue evidence="1">Meninges</tissue>
    </source>
</reference>
<organism evidence="1 2">
    <name type="scientific">Parelaphostrongylus tenuis</name>
    <name type="common">Meningeal worm</name>
    <dbReference type="NCBI Taxonomy" id="148309"/>
    <lineage>
        <taxon>Eukaryota</taxon>
        <taxon>Metazoa</taxon>
        <taxon>Ecdysozoa</taxon>
        <taxon>Nematoda</taxon>
        <taxon>Chromadorea</taxon>
        <taxon>Rhabditida</taxon>
        <taxon>Rhabditina</taxon>
        <taxon>Rhabditomorpha</taxon>
        <taxon>Strongyloidea</taxon>
        <taxon>Metastrongylidae</taxon>
        <taxon>Parelaphostrongylus</taxon>
    </lineage>
</organism>
<evidence type="ECO:0000313" key="1">
    <source>
        <dbReference type="EMBL" id="KAJ1361399.1"/>
    </source>
</evidence>
<gene>
    <name evidence="1" type="ORF">KIN20_020639</name>
</gene>
<keyword evidence="2" id="KW-1185">Reference proteome</keyword>
<protein>
    <submittedName>
        <fullName evidence="1">Uncharacterized protein</fullName>
    </submittedName>
</protein>
<name>A0AAD5N6X7_PARTN</name>
<comment type="caution">
    <text evidence="1">The sequence shown here is derived from an EMBL/GenBank/DDBJ whole genome shotgun (WGS) entry which is preliminary data.</text>
</comment>
<sequence>MMNEEKCIIVGDTVTGICTGVAGGGAKMCKESDVQMVKKTPVPANVTSISGTLSTTNYIMANWSRTMWQSIFNRAARMLATGPFRSNFFSAIATVGAN</sequence>
<dbReference type="AlphaFoldDB" id="A0AAD5N6X7"/>
<accession>A0AAD5N6X7</accession>
<proteinExistence type="predicted"/>
<dbReference type="EMBL" id="JAHQIW010004199">
    <property type="protein sequence ID" value="KAJ1361399.1"/>
    <property type="molecule type" value="Genomic_DNA"/>
</dbReference>
<dbReference type="Proteomes" id="UP001196413">
    <property type="component" value="Unassembled WGS sequence"/>
</dbReference>
<evidence type="ECO:0000313" key="2">
    <source>
        <dbReference type="Proteomes" id="UP001196413"/>
    </source>
</evidence>